<name>A0AAE0EU79_9CHLO</name>
<evidence type="ECO:0000256" key="3">
    <source>
        <dbReference type="ARBA" id="ARBA00023034"/>
    </source>
</evidence>
<sequence length="467" mass="52947">MVDARYAQWRAPHKNDSLTGEGWRRGKCLTGFCHCERGFYGIDCSIPLRPTASLDQAVNPLVYIYELPPWLNVWRLQTMEARNAYEQPWSGIYAAETKLLSRLLKSRYRTMDPEKADFFYVPAYPIAARGIGGQDVDHLQRVKKYIAETWPFWDRHKGGRHLWMLAGDPGACHLVGGRNQTPWLANSIFLTHWGYMGNEFGHAGCFRRGQDIVVPPVIDWTKYDHAARHDASGAEVALSEEWRSQWVWPNATAAPRTTILFFSGSAGQNPGCEHPVPHRCDAYSLGVRQAVLRYHENTTGFNIRGDRRKVGSKEYMAFMRSSVFCLVAPGAGWAVRSYHAVLHGCIPVFIPDNIAPALDEVIPWNQLSVTVAKEDIPKLDQILNDISKERIREMQEGLACAWPRMHMGSFYGAYADEDVRHDMFDSVMQVLRNRMSSGEQGSPLVDGSWRGVTSTCKARGFHSDRKK</sequence>
<dbReference type="Pfam" id="PF03016">
    <property type="entry name" value="Exostosin_GT47"/>
    <property type="match status" value="1"/>
</dbReference>
<dbReference type="Proteomes" id="UP001190700">
    <property type="component" value="Unassembled WGS sequence"/>
</dbReference>
<dbReference type="InterPro" id="IPR040911">
    <property type="entry name" value="Exostosin_GT47"/>
</dbReference>
<accession>A0AAE0EU79</accession>
<dbReference type="PANTHER" id="PTHR11062:SF376">
    <property type="entry name" value="EXOSTOSIN FAMILY PROTEIN"/>
    <property type="match status" value="1"/>
</dbReference>
<comment type="similarity">
    <text evidence="2">Belongs to the glycosyltransferase 47 family.</text>
</comment>
<keyword evidence="6" id="KW-1185">Reference proteome</keyword>
<comment type="subcellular location">
    <subcellularLocation>
        <location evidence="1">Golgi apparatus membrane</location>
        <topology evidence="1">Single-pass type II membrane protein</topology>
    </subcellularLocation>
</comment>
<comment type="caution">
    <text evidence="5">The sequence shown here is derived from an EMBL/GenBank/DDBJ whole genome shotgun (WGS) entry which is preliminary data.</text>
</comment>
<evidence type="ECO:0000313" key="5">
    <source>
        <dbReference type="EMBL" id="KAK3241103.1"/>
    </source>
</evidence>
<evidence type="ECO:0000256" key="1">
    <source>
        <dbReference type="ARBA" id="ARBA00004323"/>
    </source>
</evidence>
<dbReference type="GO" id="GO:0016757">
    <property type="term" value="F:glycosyltransferase activity"/>
    <property type="evidence" value="ECO:0007669"/>
    <property type="project" value="InterPro"/>
</dbReference>
<evidence type="ECO:0000313" key="6">
    <source>
        <dbReference type="Proteomes" id="UP001190700"/>
    </source>
</evidence>
<dbReference type="AlphaFoldDB" id="A0AAE0EU79"/>
<keyword evidence="3" id="KW-0333">Golgi apparatus</keyword>
<organism evidence="5 6">
    <name type="scientific">Cymbomonas tetramitiformis</name>
    <dbReference type="NCBI Taxonomy" id="36881"/>
    <lineage>
        <taxon>Eukaryota</taxon>
        <taxon>Viridiplantae</taxon>
        <taxon>Chlorophyta</taxon>
        <taxon>Pyramimonadophyceae</taxon>
        <taxon>Pyramimonadales</taxon>
        <taxon>Pyramimonadaceae</taxon>
        <taxon>Cymbomonas</taxon>
    </lineage>
</organism>
<evidence type="ECO:0000259" key="4">
    <source>
        <dbReference type="Pfam" id="PF03016"/>
    </source>
</evidence>
<evidence type="ECO:0000256" key="2">
    <source>
        <dbReference type="ARBA" id="ARBA00010271"/>
    </source>
</evidence>
<feature type="domain" description="Exostosin GT47" evidence="4">
    <location>
        <begin position="61"/>
        <end position="385"/>
    </location>
</feature>
<gene>
    <name evidence="5" type="ORF">CYMTET_49104</name>
</gene>
<dbReference type="PANTHER" id="PTHR11062">
    <property type="entry name" value="EXOSTOSIN HEPARAN SULFATE GLYCOSYLTRANSFERASE -RELATED"/>
    <property type="match status" value="1"/>
</dbReference>
<dbReference type="InterPro" id="IPR004263">
    <property type="entry name" value="Exostosin"/>
</dbReference>
<reference evidence="5 6" key="1">
    <citation type="journal article" date="2015" name="Genome Biol. Evol.">
        <title>Comparative Genomics of a Bacterivorous Green Alga Reveals Evolutionary Causalities and Consequences of Phago-Mixotrophic Mode of Nutrition.</title>
        <authorList>
            <person name="Burns J.A."/>
            <person name="Paasch A."/>
            <person name="Narechania A."/>
            <person name="Kim E."/>
        </authorList>
    </citation>
    <scope>NUCLEOTIDE SEQUENCE [LARGE SCALE GENOMIC DNA]</scope>
    <source>
        <strain evidence="5 6">PLY_AMNH</strain>
    </source>
</reference>
<protein>
    <recommendedName>
        <fullName evidence="4">Exostosin GT47 domain-containing protein</fullName>
    </recommendedName>
</protein>
<dbReference type="EMBL" id="LGRX02033475">
    <property type="protein sequence ID" value="KAK3241103.1"/>
    <property type="molecule type" value="Genomic_DNA"/>
</dbReference>
<proteinExistence type="inferred from homology"/>
<dbReference type="GO" id="GO:0000139">
    <property type="term" value="C:Golgi membrane"/>
    <property type="evidence" value="ECO:0007669"/>
    <property type="project" value="UniProtKB-SubCell"/>
</dbReference>